<dbReference type="STRING" id="1121305.CLCOL_10170"/>
<dbReference type="Pfam" id="PF00359">
    <property type="entry name" value="PTS_EIIA_2"/>
    <property type="match status" value="1"/>
</dbReference>
<dbReference type="PANTHER" id="PTHR30185:SF18">
    <property type="entry name" value="TRANSCRIPTIONAL REGULATOR MTLR"/>
    <property type="match status" value="1"/>
</dbReference>
<dbReference type="Gene3D" id="3.40.930.10">
    <property type="entry name" value="Mannitol-specific EII, Chain A"/>
    <property type="match status" value="1"/>
</dbReference>
<dbReference type="Gene3D" id="1.10.10.10">
    <property type="entry name" value="Winged helix-like DNA-binding domain superfamily/Winged helix DNA-binding domain"/>
    <property type="match status" value="2"/>
</dbReference>
<dbReference type="PANTHER" id="PTHR30185">
    <property type="entry name" value="CRYPTIC BETA-GLUCOSIDE BGL OPERON ANTITERMINATOR"/>
    <property type="match status" value="1"/>
</dbReference>
<dbReference type="Pfam" id="PF00874">
    <property type="entry name" value="PRD"/>
    <property type="match status" value="1"/>
</dbReference>
<keyword evidence="1" id="KW-0808">Transferase</keyword>
<dbReference type="InterPro" id="IPR002178">
    <property type="entry name" value="PTS_EIIA_type-2_dom"/>
</dbReference>
<reference evidence="9 10" key="1">
    <citation type="submission" date="2016-02" db="EMBL/GenBank/DDBJ databases">
        <title>Genome sequence of Clostridium colicanis DSM 13634.</title>
        <authorList>
            <person name="Poehlein A."/>
            <person name="Daniel R."/>
        </authorList>
    </citation>
    <scope>NUCLEOTIDE SEQUENCE [LARGE SCALE GENOMIC DNA]</scope>
    <source>
        <strain evidence="9 10">DSM 13634</strain>
    </source>
</reference>
<dbReference type="InterPro" id="IPR013196">
    <property type="entry name" value="HTH_11"/>
</dbReference>
<dbReference type="Gene3D" id="3.40.50.2300">
    <property type="match status" value="1"/>
</dbReference>
<accession>A0A151ANR9</accession>
<dbReference type="PATRIC" id="fig|1121305.3.peg.1031"/>
<evidence type="ECO:0000256" key="3">
    <source>
        <dbReference type="ARBA" id="ARBA00023015"/>
    </source>
</evidence>
<evidence type="ECO:0000256" key="1">
    <source>
        <dbReference type="ARBA" id="ARBA00022679"/>
    </source>
</evidence>
<dbReference type="InterPro" id="IPR036388">
    <property type="entry name" value="WH-like_DNA-bd_sf"/>
</dbReference>
<evidence type="ECO:0000259" key="8">
    <source>
        <dbReference type="PROSITE" id="PS51372"/>
    </source>
</evidence>
<dbReference type="InterPro" id="IPR036634">
    <property type="entry name" value="PRD_sf"/>
</dbReference>
<dbReference type="GO" id="GO:0009401">
    <property type="term" value="P:phosphoenolpyruvate-dependent sugar phosphotransferase system"/>
    <property type="evidence" value="ECO:0007669"/>
    <property type="project" value="InterPro"/>
</dbReference>
<dbReference type="SUPFAM" id="SSF52794">
    <property type="entry name" value="PTS system IIB component-like"/>
    <property type="match status" value="1"/>
</dbReference>
<feature type="domain" description="PRD" evidence="8">
    <location>
        <begin position="284"/>
        <end position="390"/>
    </location>
</feature>
<dbReference type="Proteomes" id="UP000075374">
    <property type="component" value="Unassembled WGS sequence"/>
</dbReference>
<sequence>MNKRIISIIQELCKLEKNINISDLAKQFQVSQRTIRNDLNAINEILKEHGLAELKLEKGGSISRNNKFVDILSFVSEKSFYEYKLSKEERKRVASALLVNSTGYITLSMIADNLFVSRATIISDLDEIKAFIKKGNLKVLSHPNKGLRVEGRESDKRLFLMRLFDSNNDIVEREMIEKYISVQAESKMIIQKIIYEQEHVHKSFLTDDSFQKVLLYLGIMINRNMQGEYVEVRREKNNSKHLMAQDILKYISQYCHINTTEDEVRFLSEILTKVRYMKQSTSDKNAIKIQFITRQFIKNVSEEIGINLNGDYDFFENLSNHLESVFASVPIVNLENSIVDEIMKENYEIVKAVRKELPLLTQYIGREITEAEIGYIAVHVCAAIERKKNKEIAFHVIVACNSGIGTSQLLLEKLKRHFNFHIVDIISSHEAKNLETEKADFIISTVPLKACKLDHVVVSPMLRDEDYIRIGNKIDELRRIRHLPSRMKENKITPKGLMDEIIPVIYDKAPEKAPILIKELKKIVRDYFKKSVEKDAEIFSPYLHHLLPYNHIELDVECKNWREAVYKSAENILRLGYIEERYIDSMIKNIEENGPYIVLSSGFAVPHAGPEYGSIKVGMNLIRLKNPVSFGIEEMDPVEFVCCLSAVDHKTHLKAFLNLVNIFKNKQFKKELHICKTPKEAAEIIRRYEYAIEK</sequence>
<dbReference type="SMART" id="SM00420">
    <property type="entry name" value="HTH_DEOR"/>
    <property type="match status" value="1"/>
</dbReference>
<evidence type="ECO:0000256" key="4">
    <source>
        <dbReference type="ARBA" id="ARBA00023159"/>
    </source>
</evidence>
<evidence type="ECO:0000259" key="6">
    <source>
        <dbReference type="PROSITE" id="PS51094"/>
    </source>
</evidence>
<dbReference type="GO" id="GO:0008982">
    <property type="term" value="F:protein-N(PI)-phosphohistidine-sugar phosphotransferase activity"/>
    <property type="evidence" value="ECO:0007669"/>
    <property type="project" value="InterPro"/>
</dbReference>
<evidence type="ECO:0000259" key="7">
    <source>
        <dbReference type="PROSITE" id="PS51099"/>
    </source>
</evidence>
<dbReference type="PROSITE" id="PS51099">
    <property type="entry name" value="PTS_EIIB_TYPE_2"/>
    <property type="match status" value="1"/>
</dbReference>
<dbReference type="PROSITE" id="PS51372">
    <property type="entry name" value="PRD_2"/>
    <property type="match status" value="1"/>
</dbReference>
<protein>
    <submittedName>
        <fullName evidence="9">Transcriptional regulator MtlR</fullName>
    </submittedName>
</protein>
<organism evidence="9 10">
    <name type="scientific">Clostridium colicanis DSM 13634</name>
    <dbReference type="NCBI Taxonomy" id="1121305"/>
    <lineage>
        <taxon>Bacteria</taxon>
        <taxon>Bacillati</taxon>
        <taxon>Bacillota</taxon>
        <taxon>Clostridia</taxon>
        <taxon>Eubacteriales</taxon>
        <taxon>Clostridiaceae</taxon>
        <taxon>Clostridium</taxon>
    </lineage>
</organism>
<evidence type="ECO:0000256" key="5">
    <source>
        <dbReference type="ARBA" id="ARBA00023163"/>
    </source>
</evidence>
<dbReference type="Pfam" id="PF08279">
    <property type="entry name" value="HTH_11"/>
    <property type="match status" value="1"/>
</dbReference>
<dbReference type="SUPFAM" id="SSF63520">
    <property type="entry name" value="PTS-regulatory domain, PRD"/>
    <property type="match status" value="2"/>
</dbReference>
<dbReference type="AlphaFoldDB" id="A0A151ANR9"/>
<name>A0A151ANR9_9CLOT</name>
<dbReference type="Pfam" id="PF05043">
    <property type="entry name" value="Mga"/>
    <property type="match status" value="1"/>
</dbReference>
<dbReference type="InterPro" id="IPR001034">
    <property type="entry name" value="DeoR_HTH"/>
</dbReference>
<dbReference type="RefSeq" id="WP_061857905.1">
    <property type="nucleotide sequence ID" value="NZ_LTBB01000004.1"/>
</dbReference>
<dbReference type="Pfam" id="PF02302">
    <property type="entry name" value="PTS_IIB"/>
    <property type="match status" value="1"/>
</dbReference>
<evidence type="ECO:0000256" key="2">
    <source>
        <dbReference type="ARBA" id="ARBA00022737"/>
    </source>
</evidence>
<dbReference type="CDD" id="cd05568">
    <property type="entry name" value="PTS_IIB_bgl_like"/>
    <property type="match status" value="1"/>
</dbReference>
<dbReference type="GO" id="GO:0003700">
    <property type="term" value="F:DNA-binding transcription factor activity"/>
    <property type="evidence" value="ECO:0007669"/>
    <property type="project" value="InterPro"/>
</dbReference>
<dbReference type="InterPro" id="IPR016152">
    <property type="entry name" value="PTrfase/Anion_transptr"/>
</dbReference>
<keyword evidence="3" id="KW-0805">Transcription regulation</keyword>
<evidence type="ECO:0000313" key="9">
    <source>
        <dbReference type="EMBL" id="KYH29284.1"/>
    </source>
</evidence>
<comment type="caution">
    <text evidence="9">The sequence shown here is derived from an EMBL/GenBank/DDBJ whole genome shotgun (WGS) entry which is preliminary data.</text>
</comment>
<evidence type="ECO:0000313" key="10">
    <source>
        <dbReference type="Proteomes" id="UP000075374"/>
    </source>
</evidence>
<feature type="domain" description="PTS EIIA type-2" evidence="6">
    <location>
        <begin position="545"/>
        <end position="688"/>
    </location>
</feature>
<keyword evidence="4" id="KW-0010">Activator</keyword>
<proteinExistence type="predicted"/>
<dbReference type="InterPro" id="IPR003501">
    <property type="entry name" value="PTS_EIIB_2/3"/>
</dbReference>
<dbReference type="SUPFAM" id="SSF55804">
    <property type="entry name" value="Phoshotransferase/anion transport protein"/>
    <property type="match status" value="1"/>
</dbReference>
<dbReference type="InterPro" id="IPR011608">
    <property type="entry name" value="PRD"/>
</dbReference>
<keyword evidence="2" id="KW-0677">Repeat</keyword>
<dbReference type="PROSITE" id="PS51094">
    <property type="entry name" value="PTS_EIIA_TYPE_2"/>
    <property type="match status" value="1"/>
</dbReference>
<dbReference type="InterPro" id="IPR050661">
    <property type="entry name" value="BglG_antiterminators"/>
</dbReference>
<feature type="domain" description="PTS EIIB type-2" evidence="7">
    <location>
        <begin position="394"/>
        <end position="482"/>
    </location>
</feature>
<dbReference type="InterPro" id="IPR036095">
    <property type="entry name" value="PTS_EIIB-like_sf"/>
</dbReference>
<dbReference type="InterPro" id="IPR013011">
    <property type="entry name" value="PTS_EIIB_2"/>
</dbReference>
<dbReference type="EMBL" id="LTBB01000004">
    <property type="protein sequence ID" value="KYH29284.1"/>
    <property type="molecule type" value="Genomic_DNA"/>
</dbReference>
<dbReference type="Gene3D" id="1.10.1790.10">
    <property type="entry name" value="PRD domain"/>
    <property type="match status" value="1"/>
</dbReference>
<gene>
    <name evidence="9" type="primary">mtlR_1</name>
    <name evidence="9" type="ORF">CLCOL_10170</name>
</gene>
<dbReference type="InterPro" id="IPR007737">
    <property type="entry name" value="Mga_HTH"/>
</dbReference>
<keyword evidence="10" id="KW-1185">Reference proteome</keyword>
<keyword evidence="5" id="KW-0804">Transcription</keyword>